<protein>
    <submittedName>
        <fullName evidence="6">FtsK/SpoIIIE domain-containing protein</fullName>
    </submittedName>
</protein>
<keyword evidence="2 3" id="KW-0067">ATP-binding</keyword>
<sequence length="743" mass="77059">MGRAKKTAEAAAGGVGSELASAAGNLGRTIGGYVLAKSLPYTPPWIAAATLPPAAGAAVNAMWGSEAMSAGLASAGIALGGAALSAVTWKTSGAATAHRKFRRVQATTTVAASMGWLTCAVSAGPFGRPMLDLWLMGGALLAASWNVRQLMSAGQGADPEETNGGTLAKLTSAIGWEKVAVRDAKGTGKGTVKAQIEVAPSSTIGAVQSTAATVAAALHVPPSGVIVTPDPENAARGMVSIRVADLLKDGVAFLMPNAFGMLPTEEIPLGMYADGELWAINPFAAAILQHVLVMGVTGAGKSELLRTLLAHLATRQKMTVFLIDLAKGRQTVGHMADGIDWFIQDAKEAKRLLKSLPAAIKARGDVLASEGLDQWTPESSLNAMLVWIEEAADVADFNELVETARKVRSVGIWLGISLQRATWDNLSTDIRANLQGTICMGVNEAKDAGFALPDSVTDAGAVPAWGSDRPGYGFATGMGIPNERWTTEVRSSLTTRDVLAALVAAAAPYRDPLDTTTADALGQAYAQRAHHGTNRTTPGIEQHAAAATEALRQAIAAAPAGAVAIPAGLTLPAPAAPPAAPSAPATAAALPATPRTAPAAPSAHDTEDELMSAAEQAAEMEIQDTRDEILGAIPGDPEPDAAYADLQLDDDVAEADDDSDMEFEQQEGMSAEEARHTLYAELDGWVQRGRLEFEPADLIPATVAAGRKRPWMQGQLKKLVEDGLVQRDGHGSYTILHSPLQPA</sequence>
<dbReference type="InterPro" id="IPR050206">
    <property type="entry name" value="FtsK/SpoIIIE/SftA"/>
</dbReference>
<feature type="binding site" evidence="3">
    <location>
        <begin position="295"/>
        <end position="302"/>
    </location>
    <ligand>
        <name>ATP</name>
        <dbReference type="ChEBI" id="CHEBI:30616"/>
    </ligand>
</feature>
<dbReference type="Proteomes" id="UP001602370">
    <property type="component" value="Unassembled WGS sequence"/>
</dbReference>
<keyword evidence="1 3" id="KW-0547">Nucleotide-binding</keyword>
<evidence type="ECO:0000256" key="2">
    <source>
        <dbReference type="ARBA" id="ARBA00022840"/>
    </source>
</evidence>
<dbReference type="InterPro" id="IPR027417">
    <property type="entry name" value="P-loop_NTPase"/>
</dbReference>
<dbReference type="SUPFAM" id="SSF52540">
    <property type="entry name" value="P-loop containing nucleoside triphosphate hydrolases"/>
    <property type="match status" value="1"/>
</dbReference>
<accession>A0ABW6Y360</accession>
<feature type="domain" description="FtsK" evidence="5">
    <location>
        <begin position="280"/>
        <end position="449"/>
    </location>
</feature>
<keyword evidence="7" id="KW-1185">Reference proteome</keyword>
<comment type="caution">
    <text evidence="6">The sequence shown here is derived from an EMBL/GenBank/DDBJ whole genome shotgun (WGS) entry which is preliminary data.</text>
</comment>
<evidence type="ECO:0000256" key="4">
    <source>
        <dbReference type="SAM" id="MobiDB-lite"/>
    </source>
</evidence>
<dbReference type="Pfam" id="PF01580">
    <property type="entry name" value="FtsK_SpoIIIE"/>
    <property type="match status" value="1"/>
</dbReference>
<feature type="region of interest" description="Disordered" evidence="4">
    <location>
        <begin position="575"/>
        <end position="611"/>
    </location>
</feature>
<gene>
    <name evidence="6" type="ORF">ACFY8C_38410</name>
</gene>
<dbReference type="InterPro" id="IPR002543">
    <property type="entry name" value="FtsK_dom"/>
</dbReference>
<dbReference type="RefSeq" id="WP_388311973.1">
    <property type="nucleotide sequence ID" value="NZ_JBIBDZ010000019.1"/>
</dbReference>
<evidence type="ECO:0000313" key="7">
    <source>
        <dbReference type="Proteomes" id="UP001602370"/>
    </source>
</evidence>
<dbReference type="Gene3D" id="3.40.50.300">
    <property type="entry name" value="P-loop containing nucleotide triphosphate hydrolases"/>
    <property type="match status" value="1"/>
</dbReference>
<dbReference type="PANTHER" id="PTHR22683:SF41">
    <property type="entry name" value="DNA TRANSLOCASE FTSK"/>
    <property type="match status" value="1"/>
</dbReference>
<evidence type="ECO:0000313" key="6">
    <source>
        <dbReference type="EMBL" id="MFF5924158.1"/>
    </source>
</evidence>
<evidence type="ECO:0000259" key="5">
    <source>
        <dbReference type="PROSITE" id="PS50901"/>
    </source>
</evidence>
<dbReference type="PANTHER" id="PTHR22683">
    <property type="entry name" value="SPORULATION PROTEIN RELATED"/>
    <property type="match status" value="1"/>
</dbReference>
<organism evidence="6 7">
    <name type="scientific">Streptomyces flavochromogenes</name>
    <dbReference type="NCBI Taxonomy" id="68199"/>
    <lineage>
        <taxon>Bacteria</taxon>
        <taxon>Bacillati</taxon>
        <taxon>Actinomycetota</taxon>
        <taxon>Actinomycetes</taxon>
        <taxon>Kitasatosporales</taxon>
        <taxon>Streptomycetaceae</taxon>
        <taxon>Streptomyces</taxon>
    </lineage>
</organism>
<evidence type="ECO:0000256" key="1">
    <source>
        <dbReference type="ARBA" id="ARBA00022741"/>
    </source>
</evidence>
<dbReference type="EMBL" id="JBIBDZ010000019">
    <property type="protein sequence ID" value="MFF5924158.1"/>
    <property type="molecule type" value="Genomic_DNA"/>
</dbReference>
<reference evidence="6 7" key="1">
    <citation type="submission" date="2024-10" db="EMBL/GenBank/DDBJ databases">
        <title>The Natural Products Discovery Center: Release of the First 8490 Sequenced Strains for Exploring Actinobacteria Biosynthetic Diversity.</title>
        <authorList>
            <person name="Kalkreuter E."/>
            <person name="Kautsar S.A."/>
            <person name="Yang D."/>
            <person name="Bader C.D."/>
            <person name="Teijaro C.N."/>
            <person name="Fluegel L."/>
            <person name="Davis C.M."/>
            <person name="Simpson J.R."/>
            <person name="Lauterbach L."/>
            <person name="Steele A.D."/>
            <person name="Gui C."/>
            <person name="Meng S."/>
            <person name="Li G."/>
            <person name="Viehrig K."/>
            <person name="Ye F."/>
            <person name="Su P."/>
            <person name="Kiefer A.F."/>
            <person name="Nichols A."/>
            <person name="Cepeda A.J."/>
            <person name="Yan W."/>
            <person name="Fan B."/>
            <person name="Jiang Y."/>
            <person name="Adhikari A."/>
            <person name="Zheng C.-J."/>
            <person name="Schuster L."/>
            <person name="Cowan T.M."/>
            <person name="Smanski M.J."/>
            <person name="Chevrette M.G."/>
            <person name="De Carvalho L.P.S."/>
            <person name="Shen B."/>
        </authorList>
    </citation>
    <scope>NUCLEOTIDE SEQUENCE [LARGE SCALE GENOMIC DNA]</scope>
    <source>
        <strain evidence="6 7">NPDC012605</strain>
    </source>
</reference>
<dbReference type="PROSITE" id="PS50901">
    <property type="entry name" value="FTSK"/>
    <property type="match status" value="1"/>
</dbReference>
<proteinExistence type="predicted"/>
<evidence type="ECO:0000256" key="3">
    <source>
        <dbReference type="PROSITE-ProRule" id="PRU00289"/>
    </source>
</evidence>
<feature type="compositionally biased region" description="Low complexity" evidence="4">
    <location>
        <begin position="582"/>
        <end position="603"/>
    </location>
</feature>
<name>A0ABW6Y360_9ACTN</name>